<sequence>MAFWQRSSLLPRGSPDIHGEGFLFLHDSVERSQTSTSEDTSQDTGGVPPDLFVLPLLSPARVASRPVENQRCEGSMPSRSQLCQIPCPIACEVSPWGAWGPCTFENCEDQAGKKGGETPVIVTHL</sequence>
<comment type="caution">
    <text evidence="2">The sequence shown here is derived from an EMBL/GenBank/DDBJ whole genome shotgun (WGS) entry which is preliminary data.</text>
</comment>
<name>A0A4Z2F291_9TELE</name>
<keyword evidence="3" id="KW-1185">Reference proteome</keyword>
<dbReference type="AlphaFoldDB" id="A0A4Z2F291"/>
<protein>
    <submittedName>
        <fullName evidence="2">Thrombospondin type-1 domain-containing protein 7A</fullName>
    </submittedName>
</protein>
<evidence type="ECO:0000313" key="2">
    <source>
        <dbReference type="EMBL" id="TNN34602.1"/>
    </source>
</evidence>
<proteinExistence type="predicted"/>
<dbReference type="Proteomes" id="UP000314294">
    <property type="component" value="Unassembled WGS sequence"/>
</dbReference>
<gene>
    <name evidence="2" type="primary">Thsd7a_2</name>
    <name evidence="2" type="ORF">EYF80_055232</name>
</gene>
<reference evidence="2 3" key="1">
    <citation type="submission" date="2019-03" db="EMBL/GenBank/DDBJ databases">
        <title>First draft genome of Liparis tanakae, snailfish: a comprehensive survey of snailfish specific genes.</title>
        <authorList>
            <person name="Kim W."/>
            <person name="Song I."/>
            <person name="Jeong J.-H."/>
            <person name="Kim D."/>
            <person name="Kim S."/>
            <person name="Ryu S."/>
            <person name="Song J.Y."/>
            <person name="Lee S.K."/>
        </authorList>
    </citation>
    <scope>NUCLEOTIDE SEQUENCE [LARGE SCALE GENOMIC DNA]</scope>
    <source>
        <tissue evidence="2">Muscle</tissue>
    </source>
</reference>
<accession>A0A4Z2F291</accession>
<feature type="compositionally biased region" description="Low complexity" evidence="1">
    <location>
        <begin position="32"/>
        <end position="44"/>
    </location>
</feature>
<organism evidence="2 3">
    <name type="scientific">Liparis tanakae</name>
    <name type="common">Tanaka's snailfish</name>
    <dbReference type="NCBI Taxonomy" id="230148"/>
    <lineage>
        <taxon>Eukaryota</taxon>
        <taxon>Metazoa</taxon>
        <taxon>Chordata</taxon>
        <taxon>Craniata</taxon>
        <taxon>Vertebrata</taxon>
        <taxon>Euteleostomi</taxon>
        <taxon>Actinopterygii</taxon>
        <taxon>Neopterygii</taxon>
        <taxon>Teleostei</taxon>
        <taxon>Neoteleostei</taxon>
        <taxon>Acanthomorphata</taxon>
        <taxon>Eupercaria</taxon>
        <taxon>Perciformes</taxon>
        <taxon>Cottioidei</taxon>
        <taxon>Cottales</taxon>
        <taxon>Liparidae</taxon>
        <taxon>Liparis</taxon>
    </lineage>
</organism>
<dbReference type="EMBL" id="SRLO01001927">
    <property type="protein sequence ID" value="TNN34602.1"/>
    <property type="molecule type" value="Genomic_DNA"/>
</dbReference>
<evidence type="ECO:0000256" key="1">
    <source>
        <dbReference type="SAM" id="MobiDB-lite"/>
    </source>
</evidence>
<feature type="region of interest" description="Disordered" evidence="1">
    <location>
        <begin position="29"/>
        <end position="49"/>
    </location>
</feature>
<evidence type="ECO:0000313" key="3">
    <source>
        <dbReference type="Proteomes" id="UP000314294"/>
    </source>
</evidence>